<keyword evidence="12" id="KW-1185">Reference proteome</keyword>
<dbReference type="SMART" id="SM00614">
    <property type="entry name" value="ZnF_BED"/>
    <property type="match status" value="1"/>
</dbReference>
<evidence type="ECO:0000256" key="3">
    <source>
        <dbReference type="ARBA" id="ARBA00022771"/>
    </source>
</evidence>
<evidence type="ECO:0000256" key="7">
    <source>
        <dbReference type="ARBA" id="ARBA00023242"/>
    </source>
</evidence>
<protein>
    <recommendedName>
        <fullName evidence="10">BED-type domain-containing protein</fullName>
    </recommendedName>
</protein>
<evidence type="ECO:0000256" key="2">
    <source>
        <dbReference type="ARBA" id="ARBA00022723"/>
    </source>
</evidence>
<dbReference type="EMBL" id="JAUESC010000004">
    <property type="protein sequence ID" value="KAK0598024.1"/>
    <property type="molecule type" value="Genomic_DNA"/>
</dbReference>
<dbReference type="PANTHER" id="PTHR46481:SF10">
    <property type="entry name" value="ZINC FINGER BED DOMAIN-CONTAINING PROTEIN 39"/>
    <property type="match status" value="1"/>
</dbReference>
<dbReference type="InterPro" id="IPR052035">
    <property type="entry name" value="ZnF_BED_domain_contain"/>
</dbReference>
<accession>A0AA39STM7</accession>
<keyword evidence="2" id="KW-0479">Metal-binding</keyword>
<sequence>MAHIPDDFEAQQYDNGWSTFDQMEEMGMGLGSNPPSFPDGTNVPNNPLVGGSSGQQQSSESSVIPHGKRAKWWRWFSIEEQNINGKITKKAVCKFCKATLLNDSSCGVSHIKRHGEKCAKDHAPKDPHQTTLMQNEDGQISTFRYNQKAMRTGLAQYIASAELPFTVAECKYFAKFITKYVQPQYVPITRNTARHDIKNLFDQLRLALIHRFDITAYIGFGKRMPILVVTFDMDKSSWRFRVLRLKFVGQCKINFGVFERRFSIYNTWNNIRVESWKMKELRWMYSWKKLFVIEPNLALDEGFVYVKPLLVMRNDEILIEKREGQLILHDPRSEIETYFKIRGDPRLFHETGFVGSLVSPFHNQG</sequence>
<dbReference type="GO" id="GO:0003677">
    <property type="term" value="F:DNA binding"/>
    <property type="evidence" value="ECO:0007669"/>
    <property type="project" value="InterPro"/>
</dbReference>
<keyword evidence="4" id="KW-0862">Zinc</keyword>
<evidence type="ECO:0000256" key="9">
    <source>
        <dbReference type="SAM" id="MobiDB-lite"/>
    </source>
</evidence>
<evidence type="ECO:0000256" key="4">
    <source>
        <dbReference type="ARBA" id="ARBA00022833"/>
    </source>
</evidence>
<organism evidence="11 12">
    <name type="scientific">Acer saccharum</name>
    <name type="common">Sugar maple</name>
    <dbReference type="NCBI Taxonomy" id="4024"/>
    <lineage>
        <taxon>Eukaryota</taxon>
        <taxon>Viridiplantae</taxon>
        <taxon>Streptophyta</taxon>
        <taxon>Embryophyta</taxon>
        <taxon>Tracheophyta</taxon>
        <taxon>Spermatophyta</taxon>
        <taxon>Magnoliopsida</taxon>
        <taxon>eudicotyledons</taxon>
        <taxon>Gunneridae</taxon>
        <taxon>Pentapetalae</taxon>
        <taxon>rosids</taxon>
        <taxon>malvids</taxon>
        <taxon>Sapindales</taxon>
        <taxon>Sapindaceae</taxon>
        <taxon>Hippocastanoideae</taxon>
        <taxon>Acereae</taxon>
        <taxon>Acer</taxon>
    </lineage>
</organism>
<evidence type="ECO:0000256" key="1">
    <source>
        <dbReference type="ARBA" id="ARBA00004123"/>
    </source>
</evidence>
<feature type="domain" description="BED-type" evidence="10">
    <location>
        <begin position="67"/>
        <end position="135"/>
    </location>
</feature>
<reference evidence="11" key="2">
    <citation type="submission" date="2023-06" db="EMBL/GenBank/DDBJ databases">
        <authorList>
            <person name="Swenson N.G."/>
            <person name="Wegrzyn J.L."/>
            <person name="Mcevoy S.L."/>
        </authorList>
    </citation>
    <scope>NUCLEOTIDE SEQUENCE</scope>
    <source>
        <strain evidence="11">NS2018</strain>
        <tissue evidence="11">Leaf</tissue>
    </source>
</reference>
<comment type="caution">
    <text evidence="11">The sequence shown here is derived from an EMBL/GenBank/DDBJ whole genome shotgun (WGS) entry which is preliminary data.</text>
</comment>
<feature type="region of interest" description="Disordered" evidence="9">
    <location>
        <begin position="25"/>
        <end position="66"/>
    </location>
</feature>
<evidence type="ECO:0000259" key="10">
    <source>
        <dbReference type="PROSITE" id="PS50808"/>
    </source>
</evidence>
<dbReference type="AlphaFoldDB" id="A0AA39STM7"/>
<evidence type="ECO:0000313" key="12">
    <source>
        <dbReference type="Proteomes" id="UP001168877"/>
    </source>
</evidence>
<evidence type="ECO:0000256" key="6">
    <source>
        <dbReference type="ARBA" id="ARBA00023163"/>
    </source>
</evidence>
<keyword evidence="6" id="KW-0804">Transcription</keyword>
<keyword evidence="7" id="KW-0539">Nucleus</keyword>
<evidence type="ECO:0000256" key="5">
    <source>
        <dbReference type="ARBA" id="ARBA00023015"/>
    </source>
</evidence>
<evidence type="ECO:0000313" key="11">
    <source>
        <dbReference type="EMBL" id="KAK0598024.1"/>
    </source>
</evidence>
<gene>
    <name evidence="11" type="ORF">LWI29_030831</name>
</gene>
<evidence type="ECO:0000256" key="8">
    <source>
        <dbReference type="PROSITE-ProRule" id="PRU00027"/>
    </source>
</evidence>
<comment type="subcellular location">
    <subcellularLocation>
        <location evidence="1">Nucleus</location>
    </subcellularLocation>
</comment>
<dbReference type="PANTHER" id="PTHR46481">
    <property type="entry name" value="ZINC FINGER BED DOMAIN-CONTAINING PROTEIN 4"/>
    <property type="match status" value="1"/>
</dbReference>
<dbReference type="GO" id="GO:0008270">
    <property type="term" value="F:zinc ion binding"/>
    <property type="evidence" value="ECO:0007669"/>
    <property type="project" value="UniProtKB-KW"/>
</dbReference>
<dbReference type="Proteomes" id="UP001168877">
    <property type="component" value="Unassembled WGS sequence"/>
</dbReference>
<name>A0AA39STM7_ACESA</name>
<dbReference type="InterPro" id="IPR003656">
    <property type="entry name" value="Znf_BED"/>
</dbReference>
<dbReference type="PROSITE" id="PS50808">
    <property type="entry name" value="ZF_BED"/>
    <property type="match status" value="1"/>
</dbReference>
<dbReference type="GO" id="GO:0005634">
    <property type="term" value="C:nucleus"/>
    <property type="evidence" value="ECO:0007669"/>
    <property type="project" value="UniProtKB-SubCell"/>
</dbReference>
<keyword evidence="5" id="KW-0805">Transcription regulation</keyword>
<proteinExistence type="predicted"/>
<reference evidence="11" key="1">
    <citation type="journal article" date="2022" name="Plant J.">
        <title>Strategies of tolerance reflected in two North American maple genomes.</title>
        <authorList>
            <person name="McEvoy S.L."/>
            <person name="Sezen U.U."/>
            <person name="Trouern-Trend A."/>
            <person name="McMahon S.M."/>
            <person name="Schaberg P.G."/>
            <person name="Yang J."/>
            <person name="Wegrzyn J.L."/>
            <person name="Swenson N.G."/>
        </authorList>
    </citation>
    <scope>NUCLEOTIDE SEQUENCE</scope>
    <source>
        <strain evidence="11">NS2018</strain>
    </source>
</reference>
<keyword evidence="3 8" id="KW-0863">Zinc-finger</keyword>